<feature type="region of interest" description="Disordered" evidence="1">
    <location>
        <begin position="1"/>
        <end position="20"/>
    </location>
</feature>
<name>A0A974PCH1_9BACL</name>
<dbReference type="KEGG" id="pson:JI735_01310"/>
<dbReference type="EMBL" id="CP068595">
    <property type="protein sequence ID" value="QQZ61457.1"/>
    <property type="molecule type" value="Genomic_DNA"/>
</dbReference>
<evidence type="ECO:0000313" key="4">
    <source>
        <dbReference type="Proteomes" id="UP000595841"/>
    </source>
</evidence>
<dbReference type="Pfam" id="PF00395">
    <property type="entry name" value="SLH"/>
    <property type="match status" value="1"/>
</dbReference>
<keyword evidence="4" id="KW-1185">Reference proteome</keyword>
<evidence type="ECO:0000313" key="3">
    <source>
        <dbReference type="EMBL" id="QQZ61457.1"/>
    </source>
</evidence>
<reference evidence="3 4" key="1">
    <citation type="submission" date="2021-01" db="EMBL/GenBank/DDBJ databases">
        <title>Whole genome sequence of Paenibacillus sonchi LMG 24727 for comparative genomics.</title>
        <authorList>
            <person name="Lee G."/>
            <person name="Kim M.-J."/>
            <person name="Lim K."/>
            <person name="Shin J.-H."/>
        </authorList>
    </citation>
    <scope>NUCLEOTIDE SEQUENCE [LARGE SCALE GENOMIC DNA]</scope>
    <source>
        <strain evidence="3 4">LMG 24727</strain>
    </source>
</reference>
<dbReference type="AlphaFoldDB" id="A0A974PCH1"/>
<proteinExistence type="predicted"/>
<feature type="region of interest" description="Disordered" evidence="1">
    <location>
        <begin position="44"/>
        <end position="89"/>
    </location>
</feature>
<protein>
    <submittedName>
        <fullName evidence="3">S-layer homology domain-containing protein</fullName>
    </submittedName>
</protein>
<accession>A0A974PCH1</accession>
<evidence type="ECO:0000256" key="1">
    <source>
        <dbReference type="SAM" id="MobiDB-lite"/>
    </source>
</evidence>
<sequence>MDRFPGSAASAGGTPAAGTAAFADMNGHWAAPAVDRLAATGILQGDGQGQFGPGSLPRRNGSHTEPGFSAGGCLADGAGRAGGRDSGQE</sequence>
<organism evidence="3 4">
    <name type="scientific">Paenibacillus sonchi</name>
    <dbReference type="NCBI Taxonomy" id="373687"/>
    <lineage>
        <taxon>Bacteria</taxon>
        <taxon>Bacillati</taxon>
        <taxon>Bacillota</taxon>
        <taxon>Bacilli</taxon>
        <taxon>Bacillales</taxon>
        <taxon>Paenibacillaceae</taxon>
        <taxon>Paenibacillus</taxon>
        <taxon>Paenibacillus sonchi group</taxon>
    </lineage>
</organism>
<evidence type="ECO:0000259" key="2">
    <source>
        <dbReference type="Pfam" id="PF00395"/>
    </source>
</evidence>
<dbReference type="Proteomes" id="UP000595841">
    <property type="component" value="Chromosome"/>
</dbReference>
<feature type="domain" description="SLH" evidence="2">
    <location>
        <begin position="22"/>
        <end position="54"/>
    </location>
</feature>
<gene>
    <name evidence="3" type="ORF">JI735_01310</name>
</gene>
<dbReference type="InterPro" id="IPR001119">
    <property type="entry name" value="SLH_dom"/>
</dbReference>
<dbReference type="RefSeq" id="WP_202676949.1">
    <property type="nucleotide sequence ID" value="NZ_CP068595.1"/>
</dbReference>